<name>A0ABQ8FE97_9FUNG</name>
<sequence>MPLAESSFNELKQLAKKAGLSTKGTKAAVLERLYQARSTGHHLSTPQWVSTPAVASQKPNTAMPSPNHPTVSTATQHPLDELAGFCGAALESLEDLSVKQLQAKSKRAGISTIGKKSALVNRLHIYYQDSLANQDVQISNNIAKEPFCSDSLNRETISTVCNIQPLTPSIPSSEVVPDTIAPSSLVLNDPPNVHSVLPGVSVADVTTEMFYCIPCGSNISAQHLGGLAVIHRMRVHVCLRNTGALVPLLMTIPSGESIPSQYSEAVSLCIDCVSRNNVLLHSEKKLNIYSGLNATPLMPRKAFKAFGKEAEKSLGGLVQPAHRDNKVCGLPLSSRRRLPAATPVIPTLAGRIHGLPLCQIRPPEFLVIQPSKVSDRSRVIHPPITKTSRRTKFAAIRAPIVWIDTAGTLPAGSQLTRAASTRLSCLVPIDSCSTVPSNHCWSRSASPFKTPPRSQVYTFSTPGSSAATQQSES</sequence>
<evidence type="ECO:0000313" key="3">
    <source>
        <dbReference type="EMBL" id="KAH6596815.1"/>
    </source>
</evidence>
<dbReference type="InterPro" id="IPR003034">
    <property type="entry name" value="SAP_dom"/>
</dbReference>
<feature type="domain" description="SAP" evidence="2">
    <location>
        <begin position="93"/>
        <end position="127"/>
    </location>
</feature>
<feature type="region of interest" description="Disordered" evidence="1">
    <location>
        <begin position="443"/>
        <end position="473"/>
    </location>
</feature>
<dbReference type="SMART" id="SM00513">
    <property type="entry name" value="SAP"/>
    <property type="match status" value="2"/>
</dbReference>
<dbReference type="PROSITE" id="PS50800">
    <property type="entry name" value="SAP"/>
    <property type="match status" value="2"/>
</dbReference>
<dbReference type="InterPro" id="IPR036361">
    <property type="entry name" value="SAP_dom_sf"/>
</dbReference>
<accession>A0ABQ8FE97</accession>
<gene>
    <name evidence="3" type="ORF">BASA50_004883</name>
</gene>
<keyword evidence="4" id="KW-1185">Reference proteome</keyword>
<proteinExistence type="predicted"/>
<evidence type="ECO:0000313" key="4">
    <source>
        <dbReference type="Proteomes" id="UP001648503"/>
    </source>
</evidence>
<reference evidence="3 4" key="1">
    <citation type="submission" date="2021-02" db="EMBL/GenBank/DDBJ databases">
        <title>Variation within the Batrachochytrium salamandrivorans European outbreak.</title>
        <authorList>
            <person name="Kelly M."/>
            <person name="Pasmans F."/>
            <person name="Shea T.P."/>
            <person name="Munoz J.F."/>
            <person name="Carranza S."/>
            <person name="Cuomo C.A."/>
            <person name="Martel A."/>
        </authorList>
    </citation>
    <scope>NUCLEOTIDE SEQUENCE [LARGE SCALE GENOMIC DNA]</scope>
    <source>
        <strain evidence="3 4">AMFP18/2</strain>
    </source>
</reference>
<feature type="domain" description="SAP" evidence="2">
    <location>
        <begin position="3"/>
        <end position="37"/>
    </location>
</feature>
<dbReference type="SUPFAM" id="SSF68906">
    <property type="entry name" value="SAP domain"/>
    <property type="match status" value="1"/>
</dbReference>
<evidence type="ECO:0000256" key="1">
    <source>
        <dbReference type="SAM" id="MobiDB-lite"/>
    </source>
</evidence>
<protein>
    <recommendedName>
        <fullName evidence="2">SAP domain-containing protein</fullName>
    </recommendedName>
</protein>
<comment type="caution">
    <text evidence="3">The sequence shown here is derived from an EMBL/GenBank/DDBJ whole genome shotgun (WGS) entry which is preliminary data.</text>
</comment>
<organism evidence="3 4">
    <name type="scientific">Batrachochytrium salamandrivorans</name>
    <dbReference type="NCBI Taxonomy" id="1357716"/>
    <lineage>
        <taxon>Eukaryota</taxon>
        <taxon>Fungi</taxon>
        <taxon>Fungi incertae sedis</taxon>
        <taxon>Chytridiomycota</taxon>
        <taxon>Chytridiomycota incertae sedis</taxon>
        <taxon>Chytridiomycetes</taxon>
        <taxon>Rhizophydiales</taxon>
        <taxon>Rhizophydiales incertae sedis</taxon>
        <taxon>Batrachochytrium</taxon>
    </lineage>
</organism>
<evidence type="ECO:0000259" key="2">
    <source>
        <dbReference type="PROSITE" id="PS50800"/>
    </source>
</evidence>
<dbReference type="EMBL" id="JAFCIX010000183">
    <property type="protein sequence ID" value="KAH6596815.1"/>
    <property type="molecule type" value="Genomic_DNA"/>
</dbReference>
<dbReference type="Proteomes" id="UP001648503">
    <property type="component" value="Unassembled WGS sequence"/>
</dbReference>
<dbReference type="Pfam" id="PF02037">
    <property type="entry name" value="SAP"/>
    <property type="match status" value="1"/>
</dbReference>
<feature type="region of interest" description="Disordered" evidence="1">
    <location>
        <begin position="41"/>
        <end position="72"/>
    </location>
</feature>
<dbReference type="Gene3D" id="1.10.720.30">
    <property type="entry name" value="SAP domain"/>
    <property type="match status" value="2"/>
</dbReference>